<keyword evidence="2" id="KW-1185">Reference proteome</keyword>
<proteinExistence type="predicted"/>
<organism evidence="1 2">
    <name type="scientific">Desulfoluna limicola</name>
    <dbReference type="NCBI Taxonomy" id="2810562"/>
    <lineage>
        <taxon>Bacteria</taxon>
        <taxon>Pseudomonadati</taxon>
        <taxon>Thermodesulfobacteriota</taxon>
        <taxon>Desulfobacteria</taxon>
        <taxon>Desulfobacterales</taxon>
        <taxon>Desulfolunaceae</taxon>
        <taxon>Desulfoluna</taxon>
    </lineage>
</organism>
<name>A0ABM7PHL9_9BACT</name>
<accession>A0ABM7PHL9</accession>
<evidence type="ECO:0000313" key="2">
    <source>
        <dbReference type="Proteomes" id="UP001320148"/>
    </source>
</evidence>
<gene>
    <name evidence="1" type="ORF">DSLASN_23110</name>
</gene>
<dbReference type="RefSeq" id="WP_236892970.1">
    <property type="nucleotide sequence ID" value="NZ_AP024488.1"/>
</dbReference>
<evidence type="ECO:0008006" key="3">
    <source>
        <dbReference type="Google" id="ProtNLM"/>
    </source>
</evidence>
<sequence>MKNCNAPKKGSPHLLAVFIGFLAVVFCTPASAEWRAAIGTGISSTQVKGDQGVGTVLLGPVLIGVDLPPSEYNDFMKSSISMEVSMTDGIWMVDFSLGLDQFEDRGITLLSDGATLRSTMDFDATSGEITVGRKVYRHPWVVLGVHGGLRYDRHKLSVDLRRGGTTERVRVDENWTDVLLGLSADIPFAEKWLWKNKMNGGFGGSEGTYFLSSGVTWRFHPRWSTEVYGDYTAIDYENGKRGDTDWYAYDVDEFIWGLNILFHF</sequence>
<reference evidence="1 2" key="1">
    <citation type="submission" date="2021-02" db="EMBL/GenBank/DDBJ databases">
        <title>Complete genome of Desulfoluna sp. strain ASN36.</title>
        <authorList>
            <person name="Takahashi A."/>
            <person name="Kojima H."/>
            <person name="Fukui M."/>
        </authorList>
    </citation>
    <scope>NUCLEOTIDE SEQUENCE [LARGE SCALE GENOMIC DNA]</scope>
    <source>
        <strain evidence="1 2">ASN36</strain>
    </source>
</reference>
<dbReference type="EMBL" id="AP024488">
    <property type="protein sequence ID" value="BCS96679.1"/>
    <property type="molecule type" value="Genomic_DNA"/>
</dbReference>
<evidence type="ECO:0000313" key="1">
    <source>
        <dbReference type="EMBL" id="BCS96679.1"/>
    </source>
</evidence>
<dbReference type="Proteomes" id="UP001320148">
    <property type="component" value="Chromosome"/>
</dbReference>
<protein>
    <recommendedName>
        <fullName evidence="3">Outer membrane protein beta-barrel domain-containing protein</fullName>
    </recommendedName>
</protein>